<feature type="region of interest" description="Disordered" evidence="12">
    <location>
        <begin position="1"/>
        <end position="65"/>
    </location>
</feature>
<dbReference type="Proteomes" id="UP000039865">
    <property type="component" value="Unassembled WGS sequence"/>
</dbReference>
<evidence type="ECO:0000256" key="6">
    <source>
        <dbReference type="ARBA" id="ARBA00022741"/>
    </source>
</evidence>
<feature type="compositionally biased region" description="Basic and acidic residues" evidence="12">
    <location>
        <begin position="226"/>
        <end position="236"/>
    </location>
</feature>
<reference evidence="14 15" key="1">
    <citation type="submission" date="2014-06" db="EMBL/GenBank/DDBJ databases">
        <authorList>
            <person name="Swart Estienne"/>
        </authorList>
    </citation>
    <scope>NUCLEOTIDE SEQUENCE [LARGE SCALE GENOMIC DNA]</scope>
    <source>
        <strain evidence="14 15">130c</strain>
    </source>
</reference>
<keyword evidence="7" id="KW-0067">ATP-binding</keyword>
<evidence type="ECO:0000313" key="14">
    <source>
        <dbReference type="EMBL" id="CDW89692.1"/>
    </source>
</evidence>
<dbReference type="FunCoup" id="A0A078B8Q5">
    <property type="interactions" value="627"/>
</dbReference>
<dbReference type="NCBIfam" id="TIGR00458">
    <property type="entry name" value="aspS_nondisc"/>
    <property type="match status" value="1"/>
</dbReference>
<dbReference type="PROSITE" id="PS50862">
    <property type="entry name" value="AA_TRNA_LIGASE_II"/>
    <property type="match status" value="1"/>
</dbReference>
<dbReference type="InterPro" id="IPR006195">
    <property type="entry name" value="aa-tRNA-synth_II"/>
</dbReference>
<evidence type="ECO:0000256" key="1">
    <source>
        <dbReference type="ARBA" id="ARBA00004496"/>
    </source>
</evidence>
<evidence type="ECO:0000256" key="4">
    <source>
        <dbReference type="ARBA" id="ARBA00022490"/>
    </source>
</evidence>
<dbReference type="Pfam" id="PF00152">
    <property type="entry name" value="tRNA-synt_2"/>
    <property type="match status" value="1"/>
</dbReference>
<dbReference type="GO" id="GO:0006422">
    <property type="term" value="P:aspartyl-tRNA aminoacylation"/>
    <property type="evidence" value="ECO:0007669"/>
    <property type="project" value="InterPro"/>
</dbReference>
<dbReference type="SUPFAM" id="SSF55681">
    <property type="entry name" value="Class II aaRS and biotin synthetases"/>
    <property type="match status" value="1"/>
</dbReference>
<dbReference type="Gene3D" id="2.40.50.140">
    <property type="entry name" value="Nucleic acid-binding proteins"/>
    <property type="match status" value="1"/>
</dbReference>
<dbReference type="InterPro" id="IPR045864">
    <property type="entry name" value="aa-tRNA-synth_II/BPL/LPL"/>
</dbReference>
<comment type="similarity">
    <text evidence="2">Belongs to the class-II aminoacyl-tRNA synthetase family. Type 2 subfamily.</text>
</comment>
<name>A0A078B8Q5_STYLE</name>
<dbReference type="PRINTS" id="PR01042">
    <property type="entry name" value="TRNASYNTHASP"/>
</dbReference>
<dbReference type="OrthoDB" id="296970at2759"/>
<evidence type="ECO:0000256" key="11">
    <source>
        <dbReference type="ARBA" id="ARBA00047904"/>
    </source>
</evidence>
<dbReference type="CDD" id="cd04320">
    <property type="entry name" value="AspRS_cyto_N"/>
    <property type="match status" value="1"/>
</dbReference>
<keyword evidence="8" id="KW-0648">Protein biosynthesis</keyword>
<evidence type="ECO:0000256" key="10">
    <source>
        <dbReference type="ARBA" id="ARBA00033155"/>
    </source>
</evidence>
<gene>
    <name evidence="14" type="primary">Contig13112.g13979</name>
    <name evidence="14" type="ORF">STYLEM_18829</name>
</gene>
<dbReference type="GO" id="GO:0003723">
    <property type="term" value="F:RNA binding"/>
    <property type="evidence" value="ECO:0007669"/>
    <property type="project" value="TreeGrafter"/>
</dbReference>
<dbReference type="NCBIfam" id="NF003483">
    <property type="entry name" value="PRK05159.1"/>
    <property type="match status" value="1"/>
</dbReference>
<evidence type="ECO:0000256" key="8">
    <source>
        <dbReference type="ARBA" id="ARBA00022917"/>
    </source>
</evidence>
<evidence type="ECO:0000259" key="13">
    <source>
        <dbReference type="PROSITE" id="PS50862"/>
    </source>
</evidence>
<dbReference type="PANTHER" id="PTHR43450:SF1">
    <property type="entry name" value="ASPARTATE--TRNA LIGASE, CYTOPLASMIC"/>
    <property type="match status" value="1"/>
</dbReference>
<protein>
    <recommendedName>
        <fullName evidence="3">aspartate--tRNA ligase</fullName>
        <ecNumber evidence="3">6.1.1.12</ecNumber>
    </recommendedName>
    <alternativeName>
        <fullName evidence="10">Aspartyl-tRNA synthetase</fullName>
    </alternativeName>
</protein>
<dbReference type="GO" id="GO:0005829">
    <property type="term" value="C:cytosol"/>
    <property type="evidence" value="ECO:0007669"/>
    <property type="project" value="TreeGrafter"/>
</dbReference>
<keyword evidence="6" id="KW-0547">Nucleotide-binding</keyword>
<evidence type="ECO:0000256" key="12">
    <source>
        <dbReference type="SAM" id="MobiDB-lite"/>
    </source>
</evidence>
<accession>A0A078B8Q5</accession>
<dbReference type="SUPFAM" id="SSF50249">
    <property type="entry name" value="Nucleic acid-binding proteins"/>
    <property type="match status" value="1"/>
</dbReference>
<dbReference type="HAMAP" id="MF_02075">
    <property type="entry name" value="Asp_tRNA_synth_type2"/>
    <property type="match status" value="1"/>
</dbReference>
<proteinExistence type="inferred from homology"/>
<comment type="catalytic activity">
    <reaction evidence="11">
        <text>tRNA(Asp) + L-aspartate + ATP = L-aspartyl-tRNA(Asp) + AMP + diphosphate</text>
        <dbReference type="Rhea" id="RHEA:19649"/>
        <dbReference type="Rhea" id="RHEA-COMP:9660"/>
        <dbReference type="Rhea" id="RHEA-COMP:9678"/>
        <dbReference type="ChEBI" id="CHEBI:29991"/>
        <dbReference type="ChEBI" id="CHEBI:30616"/>
        <dbReference type="ChEBI" id="CHEBI:33019"/>
        <dbReference type="ChEBI" id="CHEBI:78442"/>
        <dbReference type="ChEBI" id="CHEBI:78516"/>
        <dbReference type="ChEBI" id="CHEBI:456215"/>
        <dbReference type="EC" id="6.1.1.12"/>
    </reaction>
</comment>
<dbReference type="InterPro" id="IPR004523">
    <property type="entry name" value="Asp-tRNA_synthase_2"/>
</dbReference>
<dbReference type="GO" id="GO:0004815">
    <property type="term" value="F:aspartate-tRNA ligase activity"/>
    <property type="evidence" value="ECO:0007669"/>
    <property type="project" value="UniProtKB-EC"/>
</dbReference>
<evidence type="ECO:0000256" key="3">
    <source>
        <dbReference type="ARBA" id="ARBA00012841"/>
    </source>
</evidence>
<feature type="compositionally biased region" description="Low complexity" evidence="12">
    <location>
        <begin position="1"/>
        <end position="13"/>
    </location>
</feature>
<feature type="compositionally biased region" description="Basic and acidic residues" evidence="12">
    <location>
        <begin position="35"/>
        <end position="65"/>
    </location>
</feature>
<dbReference type="Gene3D" id="3.30.930.10">
    <property type="entry name" value="Bira Bifunctional Protein, Domain 2"/>
    <property type="match status" value="1"/>
</dbReference>
<dbReference type="CDD" id="cd00776">
    <property type="entry name" value="AsxRS_core"/>
    <property type="match status" value="1"/>
</dbReference>
<feature type="compositionally biased region" description="Low complexity" evidence="12">
    <location>
        <begin position="24"/>
        <end position="34"/>
    </location>
</feature>
<keyword evidence="5" id="KW-0436">Ligase</keyword>
<dbReference type="EMBL" id="CCKQ01017801">
    <property type="protein sequence ID" value="CDW89692.1"/>
    <property type="molecule type" value="Genomic_DNA"/>
</dbReference>
<dbReference type="InterPro" id="IPR004365">
    <property type="entry name" value="NA-bd_OB_tRNA"/>
</dbReference>
<evidence type="ECO:0000256" key="9">
    <source>
        <dbReference type="ARBA" id="ARBA00023146"/>
    </source>
</evidence>
<feature type="region of interest" description="Disordered" evidence="12">
    <location>
        <begin position="214"/>
        <end position="236"/>
    </location>
</feature>
<evidence type="ECO:0000256" key="2">
    <source>
        <dbReference type="ARBA" id="ARBA00005312"/>
    </source>
</evidence>
<dbReference type="OMA" id="HYSEEVI"/>
<evidence type="ECO:0000256" key="5">
    <source>
        <dbReference type="ARBA" id="ARBA00022598"/>
    </source>
</evidence>
<organism evidence="14 15">
    <name type="scientific">Stylonychia lemnae</name>
    <name type="common">Ciliate</name>
    <dbReference type="NCBI Taxonomy" id="5949"/>
    <lineage>
        <taxon>Eukaryota</taxon>
        <taxon>Sar</taxon>
        <taxon>Alveolata</taxon>
        <taxon>Ciliophora</taxon>
        <taxon>Intramacronucleata</taxon>
        <taxon>Spirotrichea</taxon>
        <taxon>Stichotrichia</taxon>
        <taxon>Sporadotrichida</taxon>
        <taxon>Oxytrichidae</taxon>
        <taxon>Stylonychinae</taxon>
        <taxon>Stylonychia</taxon>
    </lineage>
</organism>
<evidence type="ECO:0000256" key="7">
    <source>
        <dbReference type="ARBA" id="ARBA00022840"/>
    </source>
</evidence>
<dbReference type="FunFam" id="3.30.930.10:FF:000013">
    <property type="entry name" value="Aspartate--tRNA ligase, cytoplasmic"/>
    <property type="match status" value="1"/>
</dbReference>
<dbReference type="PANTHER" id="PTHR43450">
    <property type="entry name" value="ASPARTYL-TRNA SYNTHETASE"/>
    <property type="match status" value="1"/>
</dbReference>
<dbReference type="AlphaFoldDB" id="A0A078B8Q5"/>
<dbReference type="EC" id="6.1.1.12" evidence="3"/>
<dbReference type="GO" id="GO:0017101">
    <property type="term" value="C:aminoacyl-tRNA synthetase multienzyme complex"/>
    <property type="evidence" value="ECO:0007669"/>
    <property type="project" value="TreeGrafter"/>
</dbReference>
<dbReference type="InterPro" id="IPR002312">
    <property type="entry name" value="Asp/Asn-tRNA-synth_IIb"/>
</dbReference>
<dbReference type="Pfam" id="PF01336">
    <property type="entry name" value="tRNA_anti-codon"/>
    <property type="match status" value="1"/>
</dbReference>
<comment type="subcellular location">
    <subcellularLocation>
        <location evidence="1">Cytoplasm</location>
    </subcellularLocation>
</comment>
<dbReference type="InParanoid" id="A0A078B8Q5"/>
<dbReference type="InterPro" id="IPR004364">
    <property type="entry name" value="Aa-tRNA-synt_II"/>
</dbReference>
<keyword evidence="9 14" id="KW-0030">Aminoacyl-tRNA synthetase</keyword>
<feature type="domain" description="Aminoacyl-transfer RNA synthetases class-II family profile" evidence="13">
    <location>
        <begin position="273"/>
        <end position="568"/>
    </location>
</feature>
<evidence type="ECO:0000313" key="15">
    <source>
        <dbReference type="Proteomes" id="UP000039865"/>
    </source>
</evidence>
<dbReference type="GO" id="GO:0005524">
    <property type="term" value="F:ATP binding"/>
    <property type="evidence" value="ECO:0007669"/>
    <property type="project" value="UniProtKB-KW"/>
</dbReference>
<sequence>METTDNTTQPTTTEEQKATEVEETTTTTTSTPATENKEQKKQNTKHDKEKKKQERLAARQQKTAEVEYKKDPNDISAHLFGDLELNRSQSDPELRYARTFTQVKDLDASLQGQEVLVRGRLHTSRATGKMCFIVLREQFATVQSVLFVSEKISKGMVDFSRRIPKESIIDLKAIVSVPEKEVQGCSQKVELQITEVWVVNKSVPMLPFQLEDASRRVENQEDEEKAPENKEESKDGKMAVVGQDVRLNNRIIDLRVPANQALMRLQSAVGFLFREFLYSKDFIEIHSPKLIGGTSEGGANVFRLPYFDQEACLAQSPQLYKQMVLCGDMQRVFEIGPVFRAEDSNTNRHLCEFTGLDIEMVFKEHYFEILDLLADLFVHIFQGLETRFGKELAIVAEQYHFEPFKCKTPVVRLNFKEAVQLLAENGLFQEPLQDLNTYNEQQLGRLVREKYDTDFYMLYGYPTNARPFYTMLDPTDPNYTNSYDFFMRGEEITSGAQRIHDPEFLAQRATAHNIPVNTIQEYIDSFKYGAPPHGGCGIGLERVVKLYCGIRNIRKCSLFPRDPKRLRP</sequence>
<keyword evidence="15" id="KW-1185">Reference proteome</keyword>
<dbReference type="InterPro" id="IPR012340">
    <property type="entry name" value="NA-bd_OB-fold"/>
</dbReference>
<keyword evidence="4" id="KW-0963">Cytoplasm</keyword>